<evidence type="ECO:0000259" key="9">
    <source>
        <dbReference type="PROSITE" id="PS50156"/>
    </source>
</evidence>
<dbReference type="PROSITE" id="PS50156">
    <property type="entry name" value="SSD"/>
    <property type="match status" value="1"/>
</dbReference>
<feature type="transmembrane region" description="Helical" evidence="8">
    <location>
        <begin position="263"/>
        <end position="289"/>
    </location>
</feature>
<evidence type="ECO:0000256" key="6">
    <source>
        <dbReference type="ARBA" id="ARBA00023034"/>
    </source>
</evidence>
<keyword evidence="4" id="KW-0677">Repeat</keyword>
<keyword evidence="3" id="KW-0853">WD repeat</keyword>
<gene>
    <name evidence="10" type="ORF">MS3_05035</name>
</gene>
<evidence type="ECO:0000256" key="4">
    <source>
        <dbReference type="ARBA" id="ARBA00022737"/>
    </source>
</evidence>
<dbReference type="GO" id="GO:0032933">
    <property type="term" value="P:SREBP signaling pathway"/>
    <property type="evidence" value="ECO:0007669"/>
    <property type="project" value="InterPro"/>
</dbReference>
<dbReference type="PANTHER" id="PTHR46378">
    <property type="entry name" value="STEROL REGULATORY ELEMENT-BINDING PROTEIN CLEAVAGE-ACTIVATING PROTEIN"/>
    <property type="match status" value="1"/>
</dbReference>
<evidence type="ECO:0000256" key="2">
    <source>
        <dbReference type="ARBA" id="ARBA00004394"/>
    </source>
</evidence>
<evidence type="ECO:0000256" key="7">
    <source>
        <dbReference type="ARBA" id="ARBA00023136"/>
    </source>
</evidence>
<protein>
    <submittedName>
        <fullName evidence="10">Sterol regulatory element-binding protein cleavage-activating protein</fullName>
    </submittedName>
</protein>
<accession>A0A094ZRD8</accession>
<dbReference type="AlphaFoldDB" id="A0A094ZRD8"/>
<dbReference type="InterPro" id="IPR057041">
    <property type="entry name" value="SCAP_N"/>
</dbReference>
<proteinExistence type="predicted"/>
<evidence type="ECO:0000313" key="10">
    <source>
        <dbReference type="EMBL" id="KGB36722.1"/>
    </source>
</evidence>
<keyword evidence="8" id="KW-0812">Transmembrane</keyword>
<dbReference type="STRING" id="6185.A0A094ZRD8"/>
<feature type="domain" description="SSD" evidence="9">
    <location>
        <begin position="232"/>
        <end position="303"/>
    </location>
</feature>
<dbReference type="InterPro" id="IPR053958">
    <property type="entry name" value="HMGCR/SNAP/NPC1-like_SSD"/>
</dbReference>
<dbReference type="GO" id="GO:0000139">
    <property type="term" value="C:Golgi membrane"/>
    <property type="evidence" value="ECO:0007669"/>
    <property type="project" value="UniProtKB-SubCell"/>
</dbReference>
<dbReference type="GO" id="GO:0032936">
    <property type="term" value="C:SREBP-SCAP complex"/>
    <property type="evidence" value="ECO:0007669"/>
    <property type="project" value="TreeGrafter"/>
</dbReference>
<dbReference type="GO" id="GO:0045540">
    <property type="term" value="P:regulation of cholesterol biosynthetic process"/>
    <property type="evidence" value="ECO:0007669"/>
    <property type="project" value="TreeGrafter"/>
</dbReference>
<dbReference type="GO" id="GO:0032934">
    <property type="term" value="F:sterol binding"/>
    <property type="evidence" value="ECO:0007669"/>
    <property type="project" value="InterPro"/>
</dbReference>
<keyword evidence="6" id="KW-0333">Golgi apparatus</keyword>
<reference evidence="10" key="1">
    <citation type="journal article" date="2012" name="Nat. Genet.">
        <title>Whole-genome sequence of Schistosoma haematobium.</title>
        <authorList>
            <person name="Young N.D."/>
            <person name="Jex A.R."/>
            <person name="Li B."/>
            <person name="Liu S."/>
            <person name="Yang L."/>
            <person name="Xiong Z."/>
            <person name="Li Y."/>
            <person name="Cantacessi C."/>
            <person name="Hall R.S."/>
            <person name="Xu X."/>
            <person name="Chen F."/>
            <person name="Wu X."/>
            <person name="Zerlotini A."/>
            <person name="Oliveira G."/>
            <person name="Hofmann A."/>
            <person name="Zhang G."/>
            <person name="Fang X."/>
            <person name="Kang Y."/>
            <person name="Campbell B.E."/>
            <person name="Loukas A."/>
            <person name="Ranganathan S."/>
            <person name="Rollinson D."/>
            <person name="Rinaldi G."/>
            <person name="Brindley P.J."/>
            <person name="Yang H."/>
            <person name="Wang J."/>
            <person name="Wang J."/>
            <person name="Gasser R.B."/>
        </authorList>
    </citation>
    <scope>NUCLEOTIDE SEQUENCE [LARGE SCALE GENOMIC DNA]</scope>
</reference>
<feature type="transmembrane region" description="Helical" evidence="8">
    <location>
        <begin position="233"/>
        <end position="251"/>
    </location>
</feature>
<sequence length="303" mass="34126">MFPCKKQTHDDENKSLGYMLQIVIHSKIITRAPKCHINHETIVHLLQQSNEIVELVHQFKSSGDGNTPGGQTFDDICFQVEDRAVNEVENSETIKNVLPTFGCLMLAPSFLLVDRLGVIQSHQPSVLSRIKLAASGNLLDLLFGLPWKTTGLSKLSRCSRERTVTYALTLVFREYKPSFFSELRDYLIDSMENLHKDANISIETRKLNDTSNTASVGHIFLVWYSDRSYFADYAPLLFIYVILLLYVYFSVRKLEMVKSKWGLALSACVTVAASLFMSIGLCVTIGLVMPTLNGRECSQTIIS</sequence>
<organism evidence="10">
    <name type="scientific">Schistosoma haematobium</name>
    <name type="common">Blood fluke</name>
    <dbReference type="NCBI Taxonomy" id="6185"/>
    <lineage>
        <taxon>Eukaryota</taxon>
        <taxon>Metazoa</taxon>
        <taxon>Spiralia</taxon>
        <taxon>Lophotrochozoa</taxon>
        <taxon>Platyhelminthes</taxon>
        <taxon>Trematoda</taxon>
        <taxon>Digenea</taxon>
        <taxon>Strigeidida</taxon>
        <taxon>Schistosomatoidea</taxon>
        <taxon>Schistosomatidae</taxon>
        <taxon>Schistosoma</taxon>
    </lineage>
</organism>
<keyword evidence="8" id="KW-1133">Transmembrane helix</keyword>
<dbReference type="InterPro" id="IPR000731">
    <property type="entry name" value="SSD"/>
</dbReference>
<keyword evidence="5" id="KW-0256">Endoplasmic reticulum</keyword>
<dbReference type="InterPro" id="IPR030225">
    <property type="entry name" value="SCAP"/>
</dbReference>
<evidence type="ECO:0000256" key="5">
    <source>
        <dbReference type="ARBA" id="ARBA00022824"/>
    </source>
</evidence>
<name>A0A094ZRD8_SCHHA</name>
<dbReference type="PANTHER" id="PTHR46378:SF1">
    <property type="entry name" value="STEROL REGULATORY ELEMENT-BINDING PROTEIN CLEAVAGE-ACTIVATING PROTEIN"/>
    <property type="match status" value="1"/>
</dbReference>
<keyword evidence="7 8" id="KW-0472">Membrane</keyword>
<comment type="subcellular location">
    <subcellularLocation>
        <location evidence="1">Endoplasmic reticulum</location>
    </subcellularLocation>
    <subcellularLocation>
        <location evidence="2">Golgi apparatus membrane</location>
    </subcellularLocation>
</comment>
<evidence type="ECO:0000256" key="3">
    <source>
        <dbReference type="ARBA" id="ARBA00022574"/>
    </source>
</evidence>
<dbReference type="EMBL" id="KL250805">
    <property type="protein sequence ID" value="KGB36722.1"/>
    <property type="molecule type" value="Genomic_DNA"/>
</dbReference>
<evidence type="ECO:0000256" key="8">
    <source>
        <dbReference type="SAM" id="Phobius"/>
    </source>
</evidence>
<dbReference type="Pfam" id="PF12349">
    <property type="entry name" value="Sterol-sensing"/>
    <property type="match status" value="1"/>
</dbReference>
<dbReference type="GO" id="GO:0005789">
    <property type="term" value="C:endoplasmic reticulum membrane"/>
    <property type="evidence" value="ECO:0007669"/>
    <property type="project" value="InterPro"/>
</dbReference>
<dbReference type="Pfam" id="PF24006">
    <property type="entry name" value="SCAP_N"/>
    <property type="match status" value="1"/>
</dbReference>
<evidence type="ECO:0000256" key="1">
    <source>
        <dbReference type="ARBA" id="ARBA00004240"/>
    </source>
</evidence>